<accession>A0A285E6J7</accession>
<dbReference type="PANTHER" id="PTHR43433:SF5">
    <property type="entry name" value="AB HYDROLASE-1 DOMAIN-CONTAINING PROTEIN"/>
    <property type="match status" value="1"/>
</dbReference>
<feature type="domain" description="AB hydrolase-1" evidence="1">
    <location>
        <begin position="1"/>
        <end position="223"/>
    </location>
</feature>
<name>A0A285E6J7_9ACTN</name>
<dbReference type="PRINTS" id="PR00111">
    <property type="entry name" value="ABHYDROLASE"/>
</dbReference>
<dbReference type="EMBL" id="OBDO01000001">
    <property type="protein sequence ID" value="SNX94645.1"/>
    <property type="molecule type" value="Genomic_DNA"/>
</dbReference>
<evidence type="ECO:0000313" key="2">
    <source>
        <dbReference type="EMBL" id="SNX94645.1"/>
    </source>
</evidence>
<keyword evidence="3" id="KW-1185">Reference proteome</keyword>
<gene>
    <name evidence="2" type="ORF">SAMN06893097_101442</name>
</gene>
<dbReference type="InterPro" id="IPR050471">
    <property type="entry name" value="AB_hydrolase"/>
</dbReference>
<reference evidence="2 3" key="1">
    <citation type="submission" date="2017-09" db="EMBL/GenBank/DDBJ databases">
        <authorList>
            <person name="Ehlers B."/>
            <person name="Leendertz F.H."/>
        </authorList>
    </citation>
    <scope>NUCLEOTIDE SEQUENCE [LARGE SCALE GENOMIC DNA]</scope>
    <source>
        <strain evidence="2 3">DSM 46844</strain>
    </source>
</reference>
<organism evidence="2 3">
    <name type="scientific">Geodermatophilus sabuli</name>
    <dbReference type="NCBI Taxonomy" id="1564158"/>
    <lineage>
        <taxon>Bacteria</taxon>
        <taxon>Bacillati</taxon>
        <taxon>Actinomycetota</taxon>
        <taxon>Actinomycetes</taxon>
        <taxon>Geodermatophilales</taxon>
        <taxon>Geodermatophilaceae</taxon>
        <taxon>Geodermatophilus</taxon>
    </lineage>
</organism>
<dbReference type="SUPFAM" id="SSF53474">
    <property type="entry name" value="alpha/beta-Hydrolases"/>
    <property type="match status" value="1"/>
</dbReference>
<dbReference type="GO" id="GO:0003824">
    <property type="term" value="F:catalytic activity"/>
    <property type="evidence" value="ECO:0007669"/>
    <property type="project" value="UniProtKB-ARBA"/>
</dbReference>
<dbReference type="InterPro" id="IPR029058">
    <property type="entry name" value="AB_hydrolase_fold"/>
</dbReference>
<dbReference type="Pfam" id="PF00561">
    <property type="entry name" value="Abhydrolase_1"/>
    <property type="match status" value="1"/>
</dbReference>
<evidence type="ECO:0000313" key="3">
    <source>
        <dbReference type="Proteomes" id="UP000219514"/>
    </source>
</evidence>
<sequence length="287" mass="31248">MLLLNGLGAHHMMWAPLLRELEGATIVFDWPGLGKSPAPPLRSHTIDAFVRIVEELLEELQHAEVDVVGYSFGGIVAQHLAAARPDLVRRLVLVATSTGGGAAFGRPLAMAALSTPLRYYSKSYLAVTSRFTSGPTEREPEFVRHSAQLRQAHRPDVLAYYGQLIAANTSSSLRRLPAITQPTLVVHGSDDPIIPAANSCLLASRIPEARLLVTEREGHLLLHHEAGRAVVAINDFLMAREHRTSEPWRTGRAVTMAEAKRALRSADLRAAQPGGAMHVLVRRILSG</sequence>
<proteinExistence type="predicted"/>
<dbReference type="AlphaFoldDB" id="A0A285E6J7"/>
<protein>
    <submittedName>
        <fullName evidence="2">Pimeloyl-ACP methyl ester carboxylesterase</fullName>
    </submittedName>
</protein>
<dbReference type="Gene3D" id="3.40.50.1820">
    <property type="entry name" value="alpha/beta hydrolase"/>
    <property type="match status" value="1"/>
</dbReference>
<dbReference type="Proteomes" id="UP000219514">
    <property type="component" value="Unassembled WGS sequence"/>
</dbReference>
<evidence type="ECO:0000259" key="1">
    <source>
        <dbReference type="Pfam" id="PF00561"/>
    </source>
</evidence>
<dbReference type="InterPro" id="IPR000073">
    <property type="entry name" value="AB_hydrolase_1"/>
</dbReference>
<dbReference type="PANTHER" id="PTHR43433">
    <property type="entry name" value="HYDROLASE, ALPHA/BETA FOLD FAMILY PROTEIN"/>
    <property type="match status" value="1"/>
</dbReference>